<dbReference type="RefSeq" id="WP_264013487.1">
    <property type="nucleotide sequence ID" value="NZ_JACKSJ010000119.1"/>
</dbReference>
<keyword evidence="1" id="KW-0812">Transmembrane</keyword>
<protein>
    <recommendedName>
        <fullName evidence="4">Transmembrane protein</fullName>
    </recommendedName>
</protein>
<dbReference type="Proteomes" id="UP001140293">
    <property type="component" value="Unassembled WGS sequence"/>
</dbReference>
<proteinExistence type="predicted"/>
<feature type="transmembrane region" description="Helical" evidence="1">
    <location>
        <begin position="92"/>
        <end position="108"/>
    </location>
</feature>
<comment type="caution">
    <text evidence="2">The sequence shown here is derived from an EMBL/GenBank/DDBJ whole genome shotgun (WGS) entry which is preliminary data.</text>
</comment>
<gene>
    <name evidence="2" type="ORF">H7I41_15385</name>
</gene>
<name>A0A9X2YQ09_9MYCO</name>
<keyword evidence="1" id="KW-0472">Membrane</keyword>
<keyword evidence="3" id="KW-1185">Reference proteome</keyword>
<reference evidence="2" key="1">
    <citation type="submission" date="2020-07" db="EMBL/GenBank/DDBJ databases">
        <authorList>
            <person name="Pettersson B.M.F."/>
            <person name="Behra P.R.K."/>
            <person name="Ramesh M."/>
            <person name="Das S."/>
            <person name="Dasgupta S."/>
            <person name="Kirsebom L.A."/>
        </authorList>
    </citation>
    <scope>NUCLEOTIDE SEQUENCE</scope>
    <source>
        <strain evidence="2">DSM 44615</strain>
    </source>
</reference>
<keyword evidence="1" id="KW-1133">Transmembrane helix</keyword>
<accession>A0A9X2YQ09</accession>
<sequence>MPGIAELALGAAPLAGGALLGMVAGNIKGPDVRGLILKDLDLLQRIPDDQPELRAGLKRSIDQRIADLIAANDRSRQMRTAAMSYQGDWRDIFVFICAVLFTIIWWNVKHDRPNWLVMFVAMIVLCIATGIYAARGLLRALFKRRRQKN</sequence>
<evidence type="ECO:0008006" key="4">
    <source>
        <dbReference type="Google" id="ProtNLM"/>
    </source>
</evidence>
<feature type="transmembrane region" description="Helical" evidence="1">
    <location>
        <begin position="114"/>
        <end position="138"/>
    </location>
</feature>
<evidence type="ECO:0000313" key="3">
    <source>
        <dbReference type="Proteomes" id="UP001140293"/>
    </source>
</evidence>
<evidence type="ECO:0000256" key="1">
    <source>
        <dbReference type="SAM" id="Phobius"/>
    </source>
</evidence>
<organism evidence="2 3">
    <name type="scientific">[Mycobacterium] manitobense</name>
    <dbReference type="NCBI Taxonomy" id="190147"/>
    <lineage>
        <taxon>Bacteria</taxon>
        <taxon>Bacillati</taxon>
        <taxon>Actinomycetota</taxon>
        <taxon>Actinomycetes</taxon>
        <taxon>Mycobacteriales</taxon>
        <taxon>Mycobacteriaceae</taxon>
        <taxon>Mycolicibacterium</taxon>
    </lineage>
</organism>
<evidence type="ECO:0000313" key="2">
    <source>
        <dbReference type="EMBL" id="MCV7171296.1"/>
    </source>
</evidence>
<dbReference type="AlphaFoldDB" id="A0A9X2YQ09"/>
<dbReference type="EMBL" id="JACKSJ010000119">
    <property type="protein sequence ID" value="MCV7171296.1"/>
    <property type="molecule type" value="Genomic_DNA"/>
</dbReference>
<reference evidence="2" key="2">
    <citation type="journal article" date="2022" name="BMC Genomics">
        <title>Comparative genome analysis of mycobacteria focusing on tRNA and non-coding RNA.</title>
        <authorList>
            <person name="Behra P.R.K."/>
            <person name="Pettersson B.M.F."/>
            <person name="Ramesh M."/>
            <person name="Das S."/>
            <person name="Dasgupta S."/>
            <person name="Kirsebom L.A."/>
        </authorList>
    </citation>
    <scope>NUCLEOTIDE SEQUENCE</scope>
    <source>
        <strain evidence="2">DSM 44615</strain>
    </source>
</reference>